<feature type="domain" description="NAD-dependent epimerase/dehydratase" evidence="2">
    <location>
        <begin position="50"/>
        <end position="130"/>
    </location>
</feature>
<evidence type="ECO:0000256" key="1">
    <source>
        <dbReference type="ARBA" id="ARBA00007637"/>
    </source>
</evidence>
<evidence type="ECO:0000259" key="2">
    <source>
        <dbReference type="Pfam" id="PF01370"/>
    </source>
</evidence>
<reference evidence="3 4" key="1">
    <citation type="submission" date="2013-05" db="EMBL/GenBank/DDBJ databases">
        <title>Draft genome sequence of Rubidibacter lacunae KORDI 51-2.</title>
        <authorList>
            <person name="Choi D.H."/>
            <person name="Noh J.H."/>
            <person name="Kwon K.-K."/>
            <person name="Lee J.-H."/>
            <person name="Ryu J.-Y."/>
        </authorList>
    </citation>
    <scope>NUCLEOTIDE SEQUENCE [LARGE SCALE GENOMIC DNA]</scope>
    <source>
        <strain evidence="3 4">KORDI 51-2</strain>
    </source>
</reference>
<dbReference type="InParanoid" id="U5DLI6"/>
<comment type="caution">
    <text evidence="3">The sequence shown here is derived from an EMBL/GenBank/DDBJ whole genome shotgun (WGS) entry which is preliminary data.</text>
</comment>
<name>U5DLI6_9CHRO</name>
<organism evidence="3 4">
    <name type="scientific">Rubidibacter lacunae KORDI 51-2</name>
    <dbReference type="NCBI Taxonomy" id="582515"/>
    <lineage>
        <taxon>Bacteria</taxon>
        <taxon>Bacillati</taxon>
        <taxon>Cyanobacteriota</taxon>
        <taxon>Cyanophyceae</taxon>
        <taxon>Oscillatoriophycideae</taxon>
        <taxon>Chroococcales</taxon>
        <taxon>Aphanothecaceae</taxon>
        <taxon>Rubidibacter</taxon>
    </lineage>
</organism>
<evidence type="ECO:0000313" key="3">
    <source>
        <dbReference type="EMBL" id="ERN41742.1"/>
    </source>
</evidence>
<sequence length="345" mass="38446">MLLIAKRWCTPGAWLRHSRHRSQGLALAYWRSTSTFFAVRSYELRSMRTLITGATGLTGGWFLQRLAVAAPQAEVVCLVRPTGDRAALEELDLKLKFAVGDSSEATSWKQAIAQWEPDTIVHLAQLRHVPPLLASLRQLDRQPRAIVIGTTGVFSRYNEYSRAYKAAEAELEQYPGSTCLLRPTMIYGSPRDKNIHKLVRFCDRYGLFPVFGPGNNLLQPVHADDLAQALLSVWQCPDIEGAYDLSGGTVVSFRELLQLVGSCLGKPVRLVSLPYQIGVWAATTAEFLLGDRSPVRREQILRLQEDKAFSHAAAQQDFGFAPRSLPEGLEQEIELMRQAGLTAKI</sequence>
<dbReference type="Gene3D" id="3.40.50.720">
    <property type="entry name" value="NAD(P)-binding Rossmann-like Domain"/>
    <property type="match status" value="2"/>
</dbReference>
<dbReference type="STRING" id="582515.KR51_00015900"/>
<dbReference type="PATRIC" id="fig|582515.4.peg.1796"/>
<accession>U5DLI6</accession>
<gene>
    <name evidence="3" type="ORF">KR51_00015900</name>
</gene>
<keyword evidence="4" id="KW-1185">Reference proteome</keyword>
<evidence type="ECO:0000313" key="4">
    <source>
        <dbReference type="Proteomes" id="UP000016960"/>
    </source>
</evidence>
<dbReference type="EMBL" id="ASSJ01000041">
    <property type="protein sequence ID" value="ERN41742.1"/>
    <property type="molecule type" value="Genomic_DNA"/>
</dbReference>
<comment type="similarity">
    <text evidence="1">Belongs to the NAD(P)-dependent epimerase/dehydratase family.</text>
</comment>
<dbReference type="Proteomes" id="UP000016960">
    <property type="component" value="Unassembled WGS sequence"/>
</dbReference>
<dbReference type="PANTHER" id="PTHR43000">
    <property type="entry name" value="DTDP-D-GLUCOSE 4,6-DEHYDRATASE-RELATED"/>
    <property type="match status" value="1"/>
</dbReference>
<dbReference type="AlphaFoldDB" id="U5DLI6"/>
<dbReference type="InterPro" id="IPR001509">
    <property type="entry name" value="Epimerase_deHydtase"/>
</dbReference>
<dbReference type="SUPFAM" id="SSF51735">
    <property type="entry name" value="NAD(P)-binding Rossmann-fold domains"/>
    <property type="match status" value="1"/>
</dbReference>
<dbReference type="eggNOG" id="COG0702">
    <property type="taxonomic scope" value="Bacteria"/>
</dbReference>
<proteinExistence type="inferred from homology"/>
<protein>
    <submittedName>
        <fullName evidence="3">Nucleoside-diphosphate-sugar epimerase</fullName>
    </submittedName>
</protein>
<dbReference type="Pfam" id="PF01370">
    <property type="entry name" value="Epimerase"/>
    <property type="match status" value="1"/>
</dbReference>
<dbReference type="InterPro" id="IPR036291">
    <property type="entry name" value="NAD(P)-bd_dom_sf"/>
</dbReference>